<comment type="caution">
    <text evidence="1">The sequence shown here is derived from an EMBL/GenBank/DDBJ whole genome shotgun (WGS) entry which is preliminary data.</text>
</comment>
<evidence type="ECO:0000313" key="1">
    <source>
        <dbReference type="EMBL" id="TNN24235.1"/>
    </source>
</evidence>
<dbReference type="AlphaFoldDB" id="A0A4Z2E631"/>
<keyword evidence="2" id="KW-1185">Reference proteome</keyword>
<gene>
    <name evidence="1" type="ORF">EYF80_065642</name>
</gene>
<proteinExistence type="predicted"/>
<reference evidence="1 2" key="1">
    <citation type="submission" date="2019-03" db="EMBL/GenBank/DDBJ databases">
        <title>First draft genome of Liparis tanakae, snailfish: a comprehensive survey of snailfish specific genes.</title>
        <authorList>
            <person name="Kim W."/>
            <person name="Song I."/>
            <person name="Jeong J.-H."/>
            <person name="Kim D."/>
            <person name="Kim S."/>
            <person name="Ryu S."/>
            <person name="Song J.Y."/>
            <person name="Lee S.K."/>
        </authorList>
    </citation>
    <scope>NUCLEOTIDE SEQUENCE [LARGE SCALE GENOMIC DNA]</scope>
    <source>
        <tissue evidence="1">Muscle</tissue>
    </source>
</reference>
<organism evidence="1 2">
    <name type="scientific">Liparis tanakae</name>
    <name type="common">Tanaka's snailfish</name>
    <dbReference type="NCBI Taxonomy" id="230148"/>
    <lineage>
        <taxon>Eukaryota</taxon>
        <taxon>Metazoa</taxon>
        <taxon>Chordata</taxon>
        <taxon>Craniata</taxon>
        <taxon>Vertebrata</taxon>
        <taxon>Euteleostomi</taxon>
        <taxon>Actinopterygii</taxon>
        <taxon>Neopterygii</taxon>
        <taxon>Teleostei</taxon>
        <taxon>Neoteleostei</taxon>
        <taxon>Acanthomorphata</taxon>
        <taxon>Eupercaria</taxon>
        <taxon>Perciformes</taxon>
        <taxon>Cottioidei</taxon>
        <taxon>Cottales</taxon>
        <taxon>Liparidae</taxon>
        <taxon>Liparis</taxon>
    </lineage>
</organism>
<dbReference type="EMBL" id="SRLO01016001">
    <property type="protein sequence ID" value="TNN24235.1"/>
    <property type="molecule type" value="Genomic_DNA"/>
</dbReference>
<sequence>MKFKGGGASDPLTFRWLAVEPPESLHLPQVCSLPLSSPTLPSSLLFSSSLTSDDVSAVTAGAVTSLKEPREA</sequence>
<name>A0A4Z2E631_9TELE</name>
<dbReference type="Proteomes" id="UP000314294">
    <property type="component" value="Unassembled WGS sequence"/>
</dbReference>
<evidence type="ECO:0000313" key="2">
    <source>
        <dbReference type="Proteomes" id="UP000314294"/>
    </source>
</evidence>
<accession>A0A4Z2E631</accession>
<protein>
    <submittedName>
        <fullName evidence="1">Uncharacterized protein</fullName>
    </submittedName>
</protein>